<keyword evidence="2" id="KW-1185">Reference proteome</keyword>
<evidence type="ECO:0000313" key="2">
    <source>
        <dbReference type="Proteomes" id="UP000724874"/>
    </source>
</evidence>
<reference evidence="1" key="1">
    <citation type="submission" date="2020-11" db="EMBL/GenBank/DDBJ databases">
        <authorList>
            <consortium name="DOE Joint Genome Institute"/>
            <person name="Ahrendt S."/>
            <person name="Riley R."/>
            <person name="Andreopoulos W."/>
            <person name="LaButti K."/>
            <person name="Pangilinan J."/>
            <person name="Ruiz-duenas F.J."/>
            <person name="Barrasa J.M."/>
            <person name="Sanchez-Garcia M."/>
            <person name="Camarero S."/>
            <person name="Miyauchi S."/>
            <person name="Serrano A."/>
            <person name="Linde D."/>
            <person name="Babiker R."/>
            <person name="Drula E."/>
            <person name="Ayuso-Fernandez I."/>
            <person name="Pacheco R."/>
            <person name="Padilla G."/>
            <person name="Ferreira P."/>
            <person name="Barriuso J."/>
            <person name="Kellner H."/>
            <person name="Castanera R."/>
            <person name="Alfaro M."/>
            <person name="Ramirez L."/>
            <person name="Pisabarro A.G."/>
            <person name="Kuo A."/>
            <person name="Tritt A."/>
            <person name="Lipzen A."/>
            <person name="He G."/>
            <person name="Yan M."/>
            <person name="Ng V."/>
            <person name="Cullen D."/>
            <person name="Martin F."/>
            <person name="Rosso M.-N."/>
            <person name="Henrissat B."/>
            <person name="Hibbett D."/>
            <person name="Martinez A.T."/>
            <person name="Grigoriev I.V."/>
        </authorList>
    </citation>
    <scope>NUCLEOTIDE SEQUENCE</scope>
    <source>
        <strain evidence="1">AH 44721</strain>
    </source>
</reference>
<accession>A0A9P5NEP6</accession>
<dbReference type="Proteomes" id="UP000724874">
    <property type="component" value="Unassembled WGS sequence"/>
</dbReference>
<evidence type="ECO:0000313" key="1">
    <source>
        <dbReference type="EMBL" id="KAF8879103.1"/>
    </source>
</evidence>
<proteinExistence type="predicted"/>
<gene>
    <name evidence="1" type="ORF">CPB84DRAFT_1793654</name>
</gene>
<name>A0A9P5NEP6_GYMJU</name>
<protein>
    <submittedName>
        <fullName evidence="1">Uncharacterized protein</fullName>
    </submittedName>
</protein>
<comment type="caution">
    <text evidence="1">The sequence shown here is derived from an EMBL/GenBank/DDBJ whole genome shotgun (WGS) entry which is preliminary data.</text>
</comment>
<dbReference type="AlphaFoldDB" id="A0A9P5NEP6"/>
<sequence length="147" mass="15500">MASLSATESIQPLSTKVNVPVNLNRPVVVNIDVMSPDAAVEIHDALIGHPAPSYPSPNHRSHSQTKPVSKGVLVTSDMNEVSPVEDSNTEWGLNNGMPFTVSSVHRISTTLSGDEGNGERVSVLAIVNLEGTSSTSAVYMVVIRALA</sequence>
<dbReference type="EMBL" id="JADNYJ010000152">
    <property type="protein sequence ID" value="KAF8879103.1"/>
    <property type="molecule type" value="Genomic_DNA"/>
</dbReference>
<organism evidence="1 2">
    <name type="scientific">Gymnopilus junonius</name>
    <name type="common">Spectacular rustgill mushroom</name>
    <name type="synonym">Gymnopilus spectabilis subsp. junonius</name>
    <dbReference type="NCBI Taxonomy" id="109634"/>
    <lineage>
        <taxon>Eukaryota</taxon>
        <taxon>Fungi</taxon>
        <taxon>Dikarya</taxon>
        <taxon>Basidiomycota</taxon>
        <taxon>Agaricomycotina</taxon>
        <taxon>Agaricomycetes</taxon>
        <taxon>Agaricomycetidae</taxon>
        <taxon>Agaricales</taxon>
        <taxon>Agaricineae</taxon>
        <taxon>Hymenogastraceae</taxon>
        <taxon>Gymnopilus</taxon>
    </lineage>
</organism>